<dbReference type="AlphaFoldDB" id="A0A8J6E9A5"/>
<protein>
    <submittedName>
        <fullName evidence="1">Uncharacterized protein</fullName>
    </submittedName>
</protein>
<keyword evidence="2" id="KW-1185">Reference proteome</keyword>
<accession>A0A8J6E9A5</accession>
<proteinExistence type="predicted"/>
<comment type="caution">
    <text evidence="1">The sequence shown here is derived from an EMBL/GenBank/DDBJ whole genome shotgun (WGS) entry which is preliminary data.</text>
</comment>
<dbReference type="Proteomes" id="UP000770717">
    <property type="component" value="Unassembled WGS sequence"/>
</dbReference>
<evidence type="ECO:0000313" key="1">
    <source>
        <dbReference type="EMBL" id="KAG9464877.1"/>
    </source>
</evidence>
<sequence>MLGAMLYWCSIEGRGSPPVDYTSCTNANQNTYPRHVPVFYALSSRSPHVLHQASVHTAIPTAGGLLQKLYISGQPSLVT</sequence>
<organism evidence="1 2">
    <name type="scientific">Eleutherodactylus coqui</name>
    <name type="common">Puerto Rican coqui</name>
    <dbReference type="NCBI Taxonomy" id="57060"/>
    <lineage>
        <taxon>Eukaryota</taxon>
        <taxon>Metazoa</taxon>
        <taxon>Chordata</taxon>
        <taxon>Craniata</taxon>
        <taxon>Vertebrata</taxon>
        <taxon>Euteleostomi</taxon>
        <taxon>Amphibia</taxon>
        <taxon>Batrachia</taxon>
        <taxon>Anura</taxon>
        <taxon>Neobatrachia</taxon>
        <taxon>Hyloidea</taxon>
        <taxon>Eleutherodactylidae</taxon>
        <taxon>Eleutherodactylinae</taxon>
        <taxon>Eleutherodactylus</taxon>
        <taxon>Eleutherodactylus</taxon>
    </lineage>
</organism>
<name>A0A8J6E9A5_ELECQ</name>
<evidence type="ECO:0000313" key="2">
    <source>
        <dbReference type="Proteomes" id="UP000770717"/>
    </source>
</evidence>
<dbReference type="EMBL" id="WNTK01003755">
    <property type="protein sequence ID" value="KAG9464877.1"/>
    <property type="molecule type" value="Genomic_DNA"/>
</dbReference>
<reference evidence="1" key="1">
    <citation type="thesis" date="2020" institute="ProQuest LLC" country="789 East Eisenhower Parkway, Ann Arbor, MI, USA">
        <title>Comparative Genomics and Chromosome Evolution.</title>
        <authorList>
            <person name="Mudd A.B."/>
        </authorList>
    </citation>
    <scope>NUCLEOTIDE SEQUENCE</scope>
    <source>
        <strain evidence="1">HN-11 Male</strain>
        <tissue evidence="1">Kidney and liver</tissue>
    </source>
</reference>
<gene>
    <name evidence="1" type="ORF">GDO78_019251</name>
</gene>